<name>A0A852VFE7_9BACT</name>
<dbReference type="Proteomes" id="UP000564385">
    <property type="component" value="Unassembled WGS sequence"/>
</dbReference>
<comment type="caution">
    <text evidence="1">The sequence shown here is derived from an EMBL/GenBank/DDBJ whole genome shotgun (WGS) entry which is preliminary data.</text>
</comment>
<evidence type="ECO:0000313" key="1">
    <source>
        <dbReference type="EMBL" id="NYF89971.1"/>
    </source>
</evidence>
<protein>
    <submittedName>
        <fullName evidence="1">Uncharacterized protein</fullName>
    </submittedName>
</protein>
<accession>A0A852VFE7</accession>
<gene>
    <name evidence="1" type="ORF">HDF08_002038</name>
</gene>
<proteinExistence type="predicted"/>
<reference evidence="1 2" key="1">
    <citation type="submission" date="2020-07" db="EMBL/GenBank/DDBJ databases">
        <title>Genomic Encyclopedia of Type Strains, Phase IV (KMG-V): Genome sequencing to study the core and pangenomes of soil and plant-associated prokaryotes.</title>
        <authorList>
            <person name="Whitman W."/>
        </authorList>
    </citation>
    <scope>NUCLEOTIDE SEQUENCE [LARGE SCALE GENOMIC DNA]</scope>
    <source>
        <strain evidence="1 2">M8UP22</strain>
    </source>
</reference>
<organism evidence="1 2">
    <name type="scientific">Tunturiibacter lichenicola</name>
    <dbReference type="NCBI Taxonomy" id="2051959"/>
    <lineage>
        <taxon>Bacteria</taxon>
        <taxon>Pseudomonadati</taxon>
        <taxon>Acidobacteriota</taxon>
        <taxon>Terriglobia</taxon>
        <taxon>Terriglobales</taxon>
        <taxon>Acidobacteriaceae</taxon>
        <taxon>Tunturiibacter</taxon>
    </lineage>
</organism>
<evidence type="ECO:0000313" key="2">
    <source>
        <dbReference type="Proteomes" id="UP000564385"/>
    </source>
</evidence>
<dbReference type="EMBL" id="JACCCU010000001">
    <property type="protein sequence ID" value="NYF89971.1"/>
    <property type="molecule type" value="Genomic_DNA"/>
</dbReference>
<sequence length="122" mass="13999">MWDLQELLRTLAAVAALRKAELRSLFRLEQAPGLSQRLAVAEREGALASARSLLMRHINSVQQNKEKLWSALTPQSGSLKRRYQCNCRQRFVRSYQLMTGGSPCSVHEIRQQYLWLTLFGLP</sequence>
<dbReference type="AlphaFoldDB" id="A0A852VFE7"/>